<dbReference type="EMBL" id="KE651167">
    <property type="protein sequence ID" value="EEB08598.2"/>
    <property type="molecule type" value="Genomic_DNA"/>
</dbReference>
<organism evidence="2 3">
    <name type="scientific">Schizosaccharomyces japonicus (strain yFS275 / FY16936)</name>
    <name type="common">Fission yeast</name>
    <dbReference type="NCBI Taxonomy" id="402676"/>
    <lineage>
        <taxon>Eukaryota</taxon>
        <taxon>Fungi</taxon>
        <taxon>Dikarya</taxon>
        <taxon>Ascomycota</taxon>
        <taxon>Taphrinomycotina</taxon>
        <taxon>Schizosaccharomycetes</taxon>
        <taxon>Schizosaccharomycetales</taxon>
        <taxon>Schizosaccharomycetaceae</taxon>
        <taxon>Schizosaccharomyces</taxon>
    </lineage>
</organism>
<evidence type="ECO:0000256" key="1">
    <source>
        <dbReference type="SAM" id="MobiDB-lite"/>
    </source>
</evidence>
<dbReference type="HOGENOM" id="CLU_1094818_0_0_1"/>
<feature type="region of interest" description="Disordered" evidence="1">
    <location>
        <begin position="1"/>
        <end position="55"/>
    </location>
</feature>
<sequence length="254" mass="28730">MKRPSTPVRRRLRSGRESTVLSKSVDIDEQRTPRPSDFQRTSSSPTIGRHRVQRQRRLFEISSSTPTSLNISTSVFRNTPHRPIRRASSGGGVLHTRALHRTSSPLPITVPTTAQTSLTRMASPTSASSKDIADISGQNDLDLIEQVHELQNRVATLEHENSLLSLQLTADKDEKDPLSSSQQDSSVYKEDYNYFKHKISELETSNVEKQTELESISRKLLDATEDSNEKQKLYCDSQKRIDDVAKQFEQNVQL</sequence>
<dbReference type="OrthoDB" id="10255522at2759"/>
<dbReference type="AlphaFoldDB" id="B6K2V8"/>
<dbReference type="RefSeq" id="XP_002174891.2">
    <property type="nucleotide sequence ID" value="XM_002174855.2"/>
</dbReference>
<dbReference type="VEuPathDB" id="FungiDB:SJAG_05310"/>
<proteinExistence type="predicted"/>
<dbReference type="GeneID" id="7050402"/>
<keyword evidence="3" id="KW-1185">Reference proteome</keyword>
<name>B6K2V8_SCHJY</name>
<feature type="compositionally biased region" description="Basic and acidic residues" evidence="1">
    <location>
        <begin position="25"/>
        <end position="34"/>
    </location>
</feature>
<evidence type="ECO:0000313" key="3">
    <source>
        <dbReference type="Proteomes" id="UP000001744"/>
    </source>
</evidence>
<gene>
    <name evidence="2" type="ORF">SJAG_05310</name>
</gene>
<accession>B6K2V8</accession>
<dbReference type="STRING" id="402676.B6K2V8"/>
<evidence type="ECO:0000313" key="2">
    <source>
        <dbReference type="EMBL" id="EEB08598.2"/>
    </source>
</evidence>
<protein>
    <submittedName>
        <fullName evidence="2">Uncharacterized protein</fullName>
    </submittedName>
</protein>
<dbReference type="Proteomes" id="UP000001744">
    <property type="component" value="Unassembled WGS sequence"/>
</dbReference>
<feature type="compositionally biased region" description="Basic residues" evidence="1">
    <location>
        <begin position="1"/>
        <end position="13"/>
    </location>
</feature>
<reference evidence="2 3" key="1">
    <citation type="journal article" date="2011" name="Science">
        <title>Comparative functional genomics of the fission yeasts.</title>
        <authorList>
            <person name="Rhind N."/>
            <person name="Chen Z."/>
            <person name="Yassour M."/>
            <person name="Thompson D.A."/>
            <person name="Haas B.J."/>
            <person name="Habib N."/>
            <person name="Wapinski I."/>
            <person name="Roy S."/>
            <person name="Lin M.F."/>
            <person name="Heiman D.I."/>
            <person name="Young S.K."/>
            <person name="Furuya K."/>
            <person name="Guo Y."/>
            <person name="Pidoux A."/>
            <person name="Chen H.M."/>
            <person name="Robbertse B."/>
            <person name="Goldberg J.M."/>
            <person name="Aoki K."/>
            <person name="Bayne E.H."/>
            <person name="Berlin A.M."/>
            <person name="Desjardins C.A."/>
            <person name="Dobbs E."/>
            <person name="Dukaj L."/>
            <person name="Fan L."/>
            <person name="FitzGerald M.G."/>
            <person name="French C."/>
            <person name="Gujja S."/>
            <person name="Hansen K."/>
            <person name="Keifenheim D."/>
            <person name="Levin J.Z."/>
            <person name="Mosher R.A."/>
            <person name="Mueller C.A."/>
            <person name="Pfiffner J."/>
            <person name="Priest M."/>
            <person name="Russ C."/>
            <person name="Smialowska A."/>
            <person name="Swoboda P."/>
            <person name="Sykes S.M."/>
            <person name="Vaughn M."/>
            <person name="Vengrova S."/>
            <person name="Yoder R."/>
            <person name="Zeng Q."/>
            <person name="Allshire R."/>
            <person name="Baulcombe D."/>
            <person name="Birren B.W."/>
            <person name="Brown W."/>
            <person name="Ekwall K."/>
            <person name="Kellis M."/>
            <person name="Leatherwood J."/>
            <person name="Levin H."/>
            <person name="Margalit H."/>
            <person name="Martienssen R."/>
            <person name="Nieduszynski C.A."/>
            <person name="Spatafora J.W."/>
            <person name="Friedman N."/>
            <person name="Dalgaard J.Z."/>
            <person name="Baumann P."/>
            <person name="Niki H."/>
            <person name="Regev A."/>
            <person name="Nusbaum C."/>
        </authorList>
    </citation>
    <scope>NUCLEOTIDE SEQUENCE [LARGE SCALE GENOMIC DNA]</scope>
    <source>
        <strain evidence="3">yFS275 / FY16936</strain>
    </source>
</reference>